<evidence type="ECO:0000256" key="5">
    <source>
        <dbReference type="PIRSR" id="PIRSR001434-2"/>
    </source>
</evidence>
<dbReference type="SUPFAM" id="SSF53383">
    <property type="entry name" value="PLP-dependent transferases"/>
    <property type="match status" value="1"/>
</dbReference>
<dbReference type="InterPro" id="IPR015422">
    <property type="entry name" value="PyrdxlP-dep_Trfase_small"/>
</dbReference>
<dbReference type="Gene3D" id="3.90.1150.10">
    <property type="entry name" value="Aspartate Aminotransferase, domain 1"/>
    <property type="match status" value="1"/>
</dbReference>
<keyword evidence="3" id="KW-0808">Transferase</keyword>
<comment type="cofactor">
    <cofactor evidence="1 6">
        <name>pyridoxal 5'-phosphate</name>
        <dbReference type="ChEBI" id="CHEBI:597326"/>
    </cofactor>
</comment>
<dbReference type="Proteomes" id="UP000322917">
    <property type="component" value="Unassembled WGS sequence"/>
</dbReference>
<keyword evidence="7" id="KW-0456">Lyase</keyword>
<dbReference type="FunFam" id="3.40.640.10:FF:000035">
    <property type="entry name" value="O-succinylhomoserine sulfhydrylase"/>
    <property type="match status" value="1"/>
</dbReference>
<dbReference type="GO" id="GO:0019346">
    <property type="term" value="P:transsulfuration"/>
    <property type="evidence" value="ECO:0007669"/>
    <property type="project" value="InterPro"/>
</dbReference>
<dbReference type="CDD" id="cd00614">
    <property type="entry name" value="CGS_like"/>
    <property type="match status" value="1"/>
</dbReference>
<keyword evidence="8" id="KW-1185">Reference proteome</keyword>
<dbReference type="Gene3D" id="3.40.640.10">
    <property type="entry name" value="Type I PLP-dependent aspartate aminotransferase-like (Major domain)"/>
    <property type="match status" value="1"/>
</dbReference>
<protein>
    <submittedName>
        <fullName evidence="7">O-acetylhomoserine (Thiol)-lyase</fullName>
    </submittedName>
</protein>
<evidence type="ECO:0000313" key="8">
    <source>
        <dbReference type="Proteomes" id="UP000322917"/>
    </source>
</evidence>
<organism evidence="7 8">
    <name type="scientific">Propionispora hippei DSM 15287</name>
    <dbReference type="NCBI Taxonomy" id="1123003"/>
    <lineage>
        <taxon>Bacteria</taxon>
        <taxon>Bacillati</taxon>
        <taxon>Bacillota</taxon>
        <taxon>Negativicutes</taxon>
        <taxon>Selenomonadales</taxon>
        <taxon>Sporomusaceae</taxon>
        <taxon>Propionispora</taxon>
    </lineage>
</organism>
<dbReference type="InterPro" id="IPR015421">
    <property type="entry name" value="PyrdxlP-dep_Trfase_major"/>
</dbReference>
<evidence type="ECO:0000256" key="4">
    <source>
        <dbReference type="ARBA" id="ARBA00022898"/>
    </source>
</evidence>
<dbReference type="GO" id="GO:0030170">
    <property type="term" value="F:pyridoxal phosphate binding"/>
    <property type="evidence" value="ECO:0007669"/>
    <property type="project" value="InterPro"/>
</dbReference>
<dbReference type="Pfam" id="PF01053">
    <property type="entry name" value="Cys_Met_Meta_PP"/>
    <property type="match status" value="1"/>
</dbReference>
<dbReference type="InterPro" id="IPR015424">
    <property type="entry name" value="PyrdxlP-dep_Trfase"/>
</dbReference>
<dbReference type="GO" id="GO:0071269">
    <property type="term" value="P:L-homocysteine biosynthetic process"/>
    <property type="evidence" value="ECO:0007669"/>
    <property type="project" value="TreeGrafter"/>
</dbReference>
<comment type="similarity">
    <text evidence="2 6">Belongs to the trans-sulfuration enzymes family.</text>
</comment>
<dbReference type="GO" id="GO:0003961">
    <property type="term" value="F:O-acetylhomoserine aminocarboxypropyltransferase activity"/>
    <property type="evidence" value="ECO:0007669"/>
    <property type="project" value="TreeGrafter"/>
</dbReference>
<dbReference type="PANTHER" id="PTHR43797:SF2">
    <property type="entry name" value="HOMOCYSTEINE_CYSTEINE SYNTHASE"/>
    <property type="match status" value="1"/>
</dbReference>
<feature type="modified residue" description="N6-(pyridoxal phosphate)lysine" evidence="5">
    <location>
        <position position="211"/>
    </location>
</feature>
<dbReference type="PANTHER" id="PTHR43797">
    <property type="entry name" value="HOMOCYSTEINE/CYSTEINE SYNTHASE"/>
    <property type="match status" value="1"/>
</dbReference>
<sequence>MAQEQLYGFDTLKVRAGYKPEEHNRAVSVPIYQTASYELGDTDRMSRLFTFAEPGFLYTRIGNPTVAVLEERLAALDGAAAAVAVASGMAAISYTLLNVTEGGGRILTTPQLYGGTFDSFKKIYPKFGIGIDQVEKPDDPEEFRRAIKPDTKAIYVESISNPNAIVADIEKLAQIAHENDIPLIVDNTVATPYLLNPIQYGADIVVYSATKALSGHGNVIAGVILESGRFKWDNGKFPHFLEPYHTLRDATGSPRNFLQVFPDAPFTFRVRLNYLNYFGAALSPFDAYLVLLGLETLSERMQKQVANTDKILRYLEEKSVVSWVRHPRAKNSPSRALAEKYLPRGAGGLFTFGVKGTDEQISAFIDSLNLFSYQANLGDARSLIINSPKTTHGELTAEEQRLAGITPETVRVSIGLETPEDLIADLEQAFNKVFA</sequence>
<proteinExistence type="inferred from homology"/>
<dbReference type="GO" id="GO:0006535">
    <property type="term" value="P:cysteine biosynthetic process from serine"/>
    <property type="evidence" value="ECO:0007669"/>
    <property type="project" value="TreeGrafter"/>
</dbReference>
<evidence type="ECO:0000313" key="7">
    <source>
        <dbReference type="EMBL" id="SHJ21588.1"/>
    </source>
</evidence>
<gene>
    <name evidence="7" type="ORF">SAMN02745170_01982</name>
</gene>
<accession>A0A1M6HHB9</accession>
<dbReference type="OrthoDB" id="9780685at2"/>
<dbReference type="AlphaFoldDB" id="A0A1M6HHB9"/>
<dbReference type="InterPro" id="IPR006235">
    <property type="entry name" value="OAc-hSer/O-AcSer_sulfhydrylase"/>
</dbReference>
<dbReference type="InterPro" id="IPR000277">
    <property type="entry name" value="Cys/Met-Metab_PyrdxlP-dep_enz"/>
</dbReference>
<evidence type="ECO:0000256" key="1">
    <source>
        <dbReference type="ARBA" id="ARBA00001933"/>
    </source>
</evidence>
<dbReference type="EMBL" id="FQZD01000014">
    <property type="protein sequence ID" value="SHJ21588.1"/>
    <property type="molecule type" value="Genomic_DNA"/>
</dbReference>
<dbReference type="GO" id="GO:0016829">
    <property type="term" value="F:lyase activity"/>
    <property type="evidence" value="ECO:0007669"/>
    <property type="project" value="UniProtKB-KW"/>
</dbReference>
<dbReference type="RefSeq" id="WP_149734743.1">
    <property type="nucleotide sequence ID" value="NZ_FQZD01000014.1"/>
</dbReference>
<evidence type="ECO:0000256" key="6">
    <source>
        <dbReference type="RuleBase" id="RU362118"/>
    </source>
</evidence>
<dbReference type="PIRSF" id="PIRSF001434">
    <property type="entry name" value="CGS"/>
    <property type="match status" value="1"/>
</dbReference>
<dbReference type="GO" id="GO:0004124">
    <property type="term" value="F:cysteine synthase activity"/>
    <property type="evidence" value="ECO:0007669"/>
    <property type="project" value="TreeGrafter"/>
</dbReference>
<name>A0A1M6HHB9_9FIRM</name>
<evidence type="ECO:0000256" key="2">
    <source>
        <dbReference type="ARBA" id="ARBA00009077"/>
    </source>
</evidence>
<reference evidence="7 8" key="1">
    <citation type="submission" date="2016-11" db="EMBL/GenBank/DDBJ databases">
        <authorList>
            <person name="Varghese N."/>
            <person name="Submissions S."/>
        </authorList>
    </citation>
    <scope>NUCLEOTIDE SEQUENCE [LARGE SCALE GENOMIC DNA]</scope>
    <source>
        <strain evidence="7 8">DSM 15287</strain>
    </source>
</reference>
<evidence type="ECO:0000256" key="3">
    <source>
        <dbReference type="ARBA" id="ARBA00022679"/>
    </source>
</evidence>
<keyword evidence="4 5" id="KW-0663">Pyridoxal phosphate</keyword>
<dbReference type="GO" id="GO:0005737">
    <property type="term" value="C:cytoplasm"/>
    <property type="evidence" value="ECO:0007669"/>
    <property type="project" value="TreeGrafter"/>
</dbReference>